<organism evidence="1 2">
    <name type="scientific">Ramlibacter monticola</name>
    <dbReference type="NCBI Taxonomy" id="1926872"/>
    <lineage>
        <taxon>Bacteria</taxon>
        <taxon>Pseudomonadati</taxon>
        <taxon>Pseudomonadota</taxon>
        <taxon>Betaproteobacteria</taxon>
        <taxon>Burkholderiales</taxon>
        <taxon>Comamonadaceae</taxon>
        <taxon>Ramlibacter</taxon>
    </lineage>
</organism>
<dbReference type="AlphaFoldDB" id="A0A936Z2R9"/>
<protein>
    <submittedName>
        <fullName evidence="1">Uncharacterized protein</fullName>
    </submittedName>
</protein>
<proteinExistence type="predicted"/>
<comment type="caution">
    <text evidence="1">The sequence shown here is derived from an EMBL/GenBank/DDBJ whole genome shotgun (WGS) entry which is preliminary data.</text>
</comment>
<dbReference type="RefSeq" id="WP_201676586.1">
    <property type="nucleotide sequence ID" value="NZ_JAEQNE010000006.1"/>
</dbReference>
<dbReference type="Proteomes" id="UP000599109">
    <property type="component" value="Unassembled WGS sequence"/>
</dbReference>
<accession>A0A936Z2R9</accession>
<keyword evidence="2" id="KW-1185">Reference proteome</keyword>
<evidence type="ECO:0000313" key="2">
    <source>
        <dbReference type="Proteomes" id="UP000599109"/>
    </source>
</evidence>
<name>A0A936Z2R9_9BURK</name>
<gene>
    <name evidence="1" type="ORF">JJ685_22560</name>
</gene>
<dbReference type="EMBL" id="JAEQNE010000006">
    <property type="protein sequence ID" value="MBL0393938.1"/>
    <property type="molecule type" value="Genomic_DNA"/>
</dbReference>
<evidence type="ECO:0000313" key="1">
    <source>
        <dbReference type="EMBL" id="MBL0393938.1"/>
    </source>
</evidence>
<sequence>MLIACAPPHGSADVDLKAKLVGSWRFEYKDEFERAVQGTVRLSDDGKFFAVEMVNGEQGFRESRLSGPWYVTEGLFKLNTQVEDGKALGSLQQSFFTCKVAEFSAMKFDCSDELAKKTYTYTRVSSAS</sequence>
<reference evidence="1 2" key="1">
    <citation type="journal article" date="2017" name="Int. J. Syst. Evol. Microbiol.">
        <title>Ramlibacter monticola sp. nov., isolated from forest soil.</title>
        <authorList>
            <person name="Chaudhary D.K."/>
            <person name="Kim J."/>
        </authorList>
    </citation>
    <scope>NUCLEOTIDE SEQUENCE [LARGE SCALE GENOMIC DNA]</scope>
    <source>
        <strain evidence="1 2">KACC 19175</strain>
    </source>
</reference>